<evidence type="ECO:0000313" key="12">
    <source>
        <dbReference type="EMBL" id="KAA0193054.1"/>
    </source>
</evidence>
<gene>
    <name evidence="12" type="ORF">FBUS_03021</name>
</gene>
<keyword evidence="6 8" id="KW-0675">Receptor</keyword>
<dbReference type="PROSITE" id="PS50262">
    <property type="entry name" value="G_PROTEIN_RECEP_F1_2"/>
    <property type="match status" value="1"/>
</dbReference>
<evidence type="ECO:0000256" key="2">
    <source>
        <dbReference type="ARBA" id="ARBA00022692"/>
    </source>
</evidence>
<evidence type="ECO:0000256" key="9">
    <source>
        <dbReference type="SAM" id="MobiDB-lite"/>
    </source>
</evidence>
<evidence type="ECO:0000256" key="5">
    <source>
        <dbReference type="ARBA" id="ARBA00023136"/>
    </source>
</evidence>
<comment type="similarity">
    <text evidence="8">Belongs to the G-protein coupled receptor 1 family.</text>
</comment>
<feature type="compositionally biased region" description="Basic and acidic residues" evidence="9">
    <location>
        <begin position="475"/>
        <end position="487"/>
    </location>
</feature>
<dbReference type="InterPro" id="IPR050125">
    <property type="entry name" value="GPCR_opsins"/>
</dbReference>
<evidence type="ECO:0000256" key="4">
    <source>
        <dbReference type="ARBA" id="ARBA00023040"/>
    </source>
</evidence>
<keyword evidence="13" id="KW-1185">Reference proteome</keyword>
<feature type="transmembrane region" description="Helical" evidence="10">
    <location>
        <begin position="179"/>
        <end position="204"/>
    </location>
</feature>
<dbReference type="PANTHER" id="PTHR24240">
    <property type="entry name" value="OPSIN"/>
    <property type="match status" value="1"/>
</dbReference>
<keyword evidence="5 10" id="KW-0472">Membrane</keyword>
<keyword evidence="3 10" id="KW-1133">Transmembrane helix</keyword>
<dbReference type="Pfam" id="PF00001">
    <property type="entry name" value="7tm_1"/>
    <property type="match status" value="1"/>
</dbReference>
<feature type="transmembrane region" description="Helical" evidence="10">
    <location>
        <begin position="566"/>
        <end position="589"/>
    </location>
</feature>
<dbReference type="SUPFAM" id="SSF81321">
    <property type="entry name" value="Family A G protein-coupled receptor-like"/>
    <property type="match status" value="1"/>
</dbReference>
<dbReference type="InterPro" id="IPR000276">
    <property type="entry name" value="GPCR_Rhodpsn"/>
</dbReference>
<dbReference type="PRINTS" id="PR00237">
    <property type="entry name" value="GPCRRHODOPSN"/>
</dbReference>
<dbReference type="PROSITE" id="PS00237">
    <property type="entry name" value="G_PROTEIN_RECEP_F1_1"/>
    <property type="match status" value="1"/>
</dbReference>
<reference evidence="12" key="1">
    <citation type="submission" date="2019-05" db="EMBL/GenBank/DDBJ databases">
        <title>Annotation for the trematode Fasciolopsis buski.</title>
        <authorList>
            <person name="Choi Y.-J."/>
        </authorList>
    </citation>
    <scope>NUCLEOTIDE SEQUENCE</scope>
    <source>
        <strain evidence="12">HT</strain>
        <tissue evidence="12">Whole worm</tissue>
    </source>
</reference>
<organism evidence="12 13">
    <name type="scientific">Fasciolopsis buskii</name>
    <dbReference type="NCBI Taxonomy" id="27845"/>
    <lineage>
        <taxon>Eukaryota</taxon>
        <taxon>Metazoa</taxon>
        <taxon>Spiralia</taxon>
        <taxon>Lophotrochozoa</taxon>
        <taxon>Platyhelminthes</taxon>
        <taxon>Trematoda</taxon>
        <taxon>Digenea</taxon>
        <taxon>Plagiorchiida</taxon>
        <taxon>Echinostomata</taxon>
        <taxon>Echinostomatoidea</taxon>
        <taxon>Fasciolidae</taxon>
        <taxon>Fasciolopsis</taxon>
    </lineage>
</organism>
<sequence length="712" mass="82102">MTDNVTVQDLLAAEEAARSLVIQRYQPTLIAVTLLLVFLSAFGFVGNSLVIYTIGRRELPGIFGYFAKCCITVFCCCRYCCSPKGCPRRPSGQTRQLIQPAISKVNCSYSSWLSRSVRGRNWLRNRSEDASRRTTFQDNRGDTSMTNISVEENRRKSSKILHRPTPNRFYSMRQHNSNYLIFLLAFNDFIICTLDIPATIFFVIWEQGTLDVVCRLHVLLKALMLSVSILLLLLIAVDRWLIVCFVPNIRIPRSTLFLLVLMCYISGLGWAVPMGLHHGVPSRFEFSADDQLIKLGPSQLGNFTESVRTTFLHGARLTRTNHIPPKYLASLHDDNLLKTLTNYGTCQVDDRFISRSSYRNYQMAVLIFFGLVFTLICFIYGFIFTFVWWHQHRWHTRYNQSMRKEKRETPRSAPRLSNIRETESAPYQTYPVIECEKSCNSYILSENIFDCVKQGEPVRKLTQFAVRLQRSSSDTSHKERTNLHSQDEEQTEVTCQQKSHHHTVTVAHSVETAPNFSASRQCANSPSTSRYGAHKSCWSERKYKLRDSVRNRPVARRQVKSANRHLRTAVMFILVTVTFLVSYLPSLLISNGLIWKVDWETTNGIETGYFSYYGEASPIFPSAVQIAGLSFFNNCSQIGFTNRSSSRCTFLPRKPNESERSELTHHFRRLLFFLYFVNTVTNPIIYFFLNLKFRGELRQLLHRNSVRQQDGA</sequence>
<proteinExistence type="inferred from homology"/>
<dbReference type="CDD" id="cd00637">
    <property type="entry name" value="7tm_classA_rhodopsin-like"/>
    <property type="match status" value="1"/>
</dbReference>
<protein>
    <recommendedName>
        <fullName evidence="11">G-protein coupled receptors family 1 profile domain-containing protein</fullName>
    </recommendedName>
</protein>
<feature type="region of interest" description="Disordered" evidence="9">
    <location>
        <begin position="471"/>
        <end position="499"/>
    </location>
</feature>
<accession>A0A8E0S014</accession>
<dbReference type="GO" id="GO:0004930">
    <property type="term" value="F:G protein-coupled receptor activity"/>
    <property type="evidence" value="ECO:0007669"/>
    <property type="project" value="UniProtKB-KW"/>
</dbReference>
<dbReference type="Gene3D" id="1.20.1070.10">
    <property type="entry name" value="Rhodopsin 7-helix transmembrane proteins"/>
    <property type="match status" value="2"/>
</dbReference>
<comment type="subcellular location">
    <subcellularLocation>
        <location evidence="1">Membrane</location>
        <topology evidence="1">Multi-pass membrane protein</topology>
    </subcellularLocation>
</comment>
<dbReference type="GO" id="GO:0016020">
    <property type="term" value="C:membrane"/>
    <property type="evidence" value="ECO:0007669"/>
    <property type="project" value="UniProtKB-SubCell"/>
</dbReference>
<keyword evidence="7 8" id="KW-0807">Transducer</keyword>
<comment type="caution">
    <text evidence="12">The sequence shown here is derived from an EMBL/GenBank/DDBJ whole genome shotgun (WGS) entry which is preliminary data.</text>
</comment>
<evidence type="ECO:0000259" key="11">
    <source>
        <dbReference type="PROSITE" id="PS50262"/>
    </source>
</evidence>
<feature type="transmembrane region" description="Helical" evidence="10">
    <location>
        <begin position="256"/>
        <end position="276"/>
    </location>
</feature>
<feature type="transmembrane region" description="Helical" evidence="10">
    <location>
        <begin position="670"/>
        <end position="689"/>
    </location>
</feature>
<dbReference type="Proteomes" id="UP000728185">
    <property type="component" value="Unassembled WGS sequence"/>
</dbReference>
<feature type="transmembrane region" description="Helical" evidence="10">
    <location>
        <begin position="216"/>
        <end position="235"/>
    </location>
</feature>
<dbReference type="OrthoDB" id="6117944at2759"/>
<evidence type="ECO:0000313" key="13">
    <source>
        <dbReference type="Proteomes" id="UP000728185"/>
    </source>
</evidence>
<evidence type="ECO:0000256" key="8">
    <source>
        <dbReference type="RuleBase" id="RU000688"/>
    </source>
</evidence>
<keyword evidence="4 8" id="KW-0297">G-protein coupled receptor</keyword>
<feature type="transmembrane region" description="Helical" evidence="10">
    <location>
        <begin position="28"/>
        <end position="50"/>
    </location>
</feature>
<keyword evidence="2 8" id="KW-0812">Transmembrane</keyword>
<dbReference type="AlphaFoldDB" id="A0A8E0S014"/>
<dbReference type="EMBL" id="LUCM01005278">
    <property type="protein sequence ID" value="KAA0193054.1"/>
    <property type="molecule type" value="Genomic_DNA"/>
</dbReference>
<name>A0A8E0S014_9TREM</name>
<dbReference type="InterPro" id="IPR017452">
    <property type="entry name" value="GPCR_Rhodpsn_7TM"/>
</dbReference>
<evidence type="ECO:0000256" key="10">
    <source>
        <dbReference type="SAM" id="Phobius"/>
    </source>
</evidence>
<feature type="transmembrane region" description="Helical" evidence="10">
    <location>
        <begin position="364"/>
        <end position="389"/>
    </location>
</feature>
<evidence type="ECO:0000256" key="1">
    <source>
        <dbReference type="ARBA" id="ARBA00004141"/>
    </source>
</evidence>
<evidence type="ECO:0000256" key="6">
    <source>
        <dbReference type="ARBA" id="ARBA00023170"/>
    </source>
</evidence>
<evidence type="ECO:0000256" key="3">
    <source>
        <dbReference type="ARBA" id="ARBA00022989"/>
    </source>
</evidence>
<feature type="domain" description="G-protein coupled receptors family 1 profile" evidence="11">
    <location>
        <begin position="141"/>
        <end position="686"/>
    </location>
</feature>
<evidence type="ECO:0000256" key="7">
    <source>
        <dbReference type="ARBA" id="ARBA00023224"/>
    </source>
</evidence>